<protein>
    <submittedName>
        <fullName evidence="1">Uncharacterized protein</fullName>
    </submittedName>
</protein>
<keyword evidence="2" id="KW-1185">Reference proteome</keyword>
<reference evidence="1 2" key="1">
    <citation type="submission" date="2015-07" db="EMBL/GenBank/DDBJ databases">
        <title>The genome of Melipona quadrifasciata.</title>
        <authorList>
            <person name="Pan H."/>
            <person name="Kapheim K."/>
        </authorList>
    </citation>
    <scope>NUCLEOTIDE SEQUENCE [LARGE SCALE GENOMIC DNA]</scope>
    <source>
        <strain evidence="1">0111107301</strain>
        <tissue evidence="1">Whole body</tissue>
    </source>
</reference>
<gene>
    <name evidence="1" type="ORF">WN51_07123</name>
</gene>
<dbReference type="EMBL" id="KQ435934">
    <property type="protein sequence ID" value="KOX68359.1"/>
    <property type="molecule type" value="Genomic_DNA"/>
</dbReference>
<dbReference type="AlphaFoldDB" id="A0A0M8ZS10"/>
<organism evidence="1 2">
    <name type="scientific">Melipona quadrifasciata</name>
    <dbReference type="NCBI Taxonomy" id="166423"/>
    <lineage>
        <taxon>Eukaryota</taxon>
        <taxon>Metazoa</taxon>
        <taxon>Ecdysozoa</taxon>
        <taxon>Arthropoda</taxon>
        <taxon>Hexapoda</taxon>
        <taxon>Insecta</taxon>
        <taxon>Pterygota</taxon>
        <taxon>Neoptera</taxon>
        <taxon>Endopterygota</taxon>
        <taxon>Hymenoptera</taxon>
        <taxon>Apocrita</taxon>
        <taxon>Aculeata</taxon>
        <taxon>Apoidea</taxon>
        <taxon>Anthophila</taxon>
        <taxon>Apidae</taxon>
        <taxon>Melipona</taxon>
    </lineage>
</organism>
<evidence type="ECO:0000313" key="1">
    <source>
        <dbReference type="EMBL" id="KOX68359.1"/>
    </source>
</evidence>
<name>A0A0M8ZS10_9HYME</name>
<evidence type="ECO:0000313" key="2">
    <source>
        <dbReference type="Proteomes" id="UP000053105"/>
    </source>
</evidence>
<sequence>MEMFKLPALKIKIKRNERAAQLHAAALIATNLSPPSARQQAEALKTNTHACTVFRILKQGRSIHECCTIVHFATEVDVFSGFPSTFP</sequence>
<proteinExistence type="predicted"/>
<accession>A0A0M8ZS10</accession>
<dbReference type="Proteomes" id="UP000053105">
    <property type="component" value="Unassembled WGS sequence"/>
</dbReference>